<protein>
    <submittedName>
        <fullName evidence="1">Uncharacterized protein</fullName>
    </submittedName>
</protein>
<comment type="caution">
    <text evidence="1">The sequence shown here is derived from an EMBL/GenBank/DDBJ whole genome shotgun (WGS) entry which is preliminary data.</text>
</comment>
<proteinExistence type="predicted"/>
<reference evidence="1" key="1">
    <citation type="submission" date="2020-08" db="EMBL/GenBank/DDBJ databases">
        <title>Multicomponent nature underlies the extraordinary mechanical properties of spider dragline silk.</title>
        <authorList>
            <person name="Kono N."/>
            <person name="Nakamura H."/>
            <person name="Mori M."/>
            <person name="Yoshida Y."/>
            <person name="Ohtoshi R."/>
            <person name="Malay A.D."/>
            <person name="Moran D.A.P."/>
            <person name="Tomita M."/>
            <person name="Numata K."/>
            <person name="Arakawa K."/>
        </authorList>
    </citation>
    <scope>NUCLEOTIDE SEQUENCE</scope>
</reference>
<gene>
    <name evidence="1" type="ORF">NPIL_653271</name>
</gene>
<dbReference type="AlphaFoldDB" id="A0A8X6NL03"/>
<dbReference type="Proteomes" id="UP000887013">
    <property type="component" value="Unassembled WGS sequence"/>
</dbReference>
<keyword evidence="2" id="KW-1185">Reference proteome</keyword>
<evidence type="ECO:0000313" key="1">
    <source>
        <dbReference type="EMBL" id="GFT20497.1"/>
    </source>
</evidence>
<organism evidence="1 2">
    <name type="scientific">Nephila pilipes</name>
    <name type="common">Giant wood spider</name>
    <name type="synonym">Nephila maculata</name>
    <dbReference type="NCBI Taxonomy" id="299642"/>
    <lineage>
        <taxon>Eukaryota</taxon>
        <taxon>Metazoa</taxon>
        <taxon>Ecdysozoa</taxon>
        <taxon>Arthropoda</taxon>
        <taxon>Chelicerata</taxon>
        <taxon>Arachnida</taxon>
        <taxon>Araneae</taxon>
        <taxon>Araneomorphae</taxon>
        <taxon>Entelegynae</taxon>
        <taxon>Araneoidea</taxon>
        <taxon>Nephilidae</taxon>
        <taxon>Nephila</taxon>
    </lineage>
</organism>
<dbReference type="OrthoDB" id="10296468at2759"/>
<name>A0A8X6NL03_NEPPI</name>
<dbReference type="EMBL" id="BMAW01059289">
    <property type="protein sequence ID" value="GFT20497.1"/>
    <property type="molecule type" value="Genomic_DNA"/>
</dbReference>
<sequence length="88" mass="10075">MDYVPNRVSYANGTQQSNIYVSWLSLLRDPITNLTYEATPMNTSTELMESFAAESYIWKWKECCLAAVRCCNKMLSQPPLQTGTTFCF</sequence>
<accession>A0A8X6NL03</accession>
<evidence type="ECO:0000313" key="2">
    <source>
        <dbReference type="Proteomes" id="UP000887013"/>
    </source>
</evidence>